<protein>
    <recommendedName>
        <fullName evidence="3">RNase H type-1 domain-containing protein</fullName>
    </recommendedName>
</protein>
<evidence type="ECO:0000313" key="1">
    <source>
        <dbReference type="EMBL" id="PYH92053.1"/>
    </source>
</evidence>
<dbReference type="Gene3D" id="3.30.420.10">
    <property type="entry name" value="Ribonuclease H-like superfamily/Ribonuclease H"/>
    <property type="match status" value="2"/>
</dbReference>
<sequence>MVGIIGNLDGRSRARRVGTSRALFPPGIDVNATPPVHRFIRENDPGQLLLHTDGACLHNGGANPRASCGVVYRSSTQLPPGIINYFKFPLENKGPTGEEHPQTSNKAGSCTGAPVKNQDLWECLLGEVERWDDDGIQIQFWRISRAWNTEADYHAKQAAS</sequence>
<evidence type="ECO:0008006" key="3">
    <source>
        <dbReference type="Google" id="ProtNLM"/>
    </source>
</evidence>
<dbReference type="STRING" id="1448320.A0A319DLC2"/>
<dbReference type="InterPro" id="IPR012337">
    <property type="entry name" value="RNaseH-like_sf"/>
</dbReference>
<organism evidence="1 2">
    <name type="scientific">Aspergillus ellipticus CBS 707.79</name>
    <dbReference type="NCBI Taxonomy" id="1448320"/>
    <lineage>
        <taxon>Eukaryota</taxon>
        <taxon>Fungi</taxon>
        <taxon>Dikarya</taxon>
        <taxon>Ascomycota</taxon>
        <taxon>Pezizomycotina</taxon>
        <taxon>Eurotiomycetes</taxon>
        <taxon>Eurotiomycetidae</taxon>
        <taxon>Eurotiales</taxon>
        <taxon>Aspergillaceae</taxon>
        <taxon>Aspergillus</taxon>
        <taxon>Aspergillus subgen. Circumdati</taxon>
    </lineage>
</organism>
<dbReference type="OrthoDB" id="407198at2759"/>
<reference evidence="1 2" key="1">
    <citation type="submission" date="2018-02" db="EMBL/GenBank/DDBJ databases">
        <title>The genomes of Aspergillus section Nigri reveals drivers in fungal speciation.</title>
        <authorList>
            <consortium name="DOE Joint Genome Institute"/>
            <person name="Vesth T.C."/>
            <person name="Nybo J."/>
            <person name="Theobald S."/>
            <person name="Brandl J."/>
            <person name="Frisvad J.C."/>
            <person name="Nielsen K.F."/>
            <person name="Lyhne E.K."/>
            <person name="Kogle M.E."/>
            <person name="Kuo A."/>
            <person name="Riley R."/>
            <person name="Clum A."/>
            <person name="Nolan M."/>
            <person name="Lipzen A."/>
            <person name="Salamov A."/>
            <person name="Henrissat B."/>
            <person name="Wiebenga A."/>
            <person name="De vries R.P."/>
            <person name="Grigoriev I.V."/>
            <person name="Mortensen U.H."/>
            <person name="Andersen M.R."/>
            <person name="Baker S.E."/>
        </authorList>
    </citation>
    <scope>NUCLEOTIDE SEQUENCE [LARGE SCALE GENOMIC DNA]</scope>
    <source>
        <strain evidence="1 2">CBS 707.79</strain>
    </source>
</reference>
<dbReference type="InterPro" id="IPR036397">
    <property type="entry name" value="RNaseH_sf"/>
</dbReference>
<dbReference type="VEuPathDB" id="FungiDB:BO71DRAFT_421102"/>
<dbReference type="Proteomes" id="UP000247810">
    <property type="component" value="Unassembled WGS sequence"/>
</dbReference>
<gene>
    <name evidence="1" type="ORF">BO71DRAFT_421102</name>
</gene>
<keyword evidence="2" id="KW-1185">Reference proteome</keyword>
<dbReference type="SUPFAM" id="SSF53098">
    <property type="entry name" value="Ribonuclease H-like"/>
    <property type="match status" value="1"/>
</dbReference>
<dbReference type="GO" id="GO:0003676">
    <property type="term" value="F:nucleic acid binding"/>
    <property type="evidence" value="ECO:0007669"/>
    <property type="project" value="InterPro"/>
</dbReference>
<accession>A0A319DLC2</accession>
<dbReference type="EMBL" id="KZ825927">
    <property type="protein sequence ID" value="PYH92053.1"/>
    <property type="molecule type" value="Genomic_DNA"/>
</dbReference>
<proteinExistence type="predicted"/>
<evidence type="ECO:0000313" key="2">
    <source>
        <dbReference type="Proteomes" id="UP000247810"/>
    </source>
</evidence>
<name>A0A319DLC2_9EURO</name>
<dbReference type="AlphaFoldDB" id="A0A319DLC2"/>